<reference evidence="8 9" key="1">
    <citation type="journal article" date="2021" name="Sci. Rep.">
        <title>The distribution of antibiotic resistance genes in chicken gut microbiota commensals.</title>
        <authorList>
            <person name="Juricova H."/>
            <person name="Matiasovicova J."/>
            <person name="Kubasova T."/>
            <person name="Cejkova D."/>
            <person name="Rychlik I."/>
        </authorList>
    </citation>
    <scope>NUCLEOTIDE SEQUENCE [LARGE SCALE GENOMIC DNA]</scope>
    <source>
        <strain evidence="8 9">An562</strain>
    </source>
</reference>
<evidence type="ECO:0000256" key="4">
    <source>
        <dbReference type="RuleBase" id="RU003744"/>
    </source>
</evidence>
<sequence>MKKLLLSVLLGSAIAASSAASAATILVGTDAGLAPFEFKDPKTNEIVGFDIDLITAIAKAVGDEAKIQNMQFAGLIPALQSNMVDVGAAAITITPERQKQVLFTDPYYDVGLVMVIQKKNEDKFKTLKDMEGKRICAQIGSTGSILASTVKGATVANFDQIGEAFMELKMNGCDSVMVDKTVTLYYLTKHNDKDILMVPHVYNPKQNGFAVAKNNKALLDKLNKGLKIIKENGEYDKIYEKWLGKKPDAQQK</sequence>
<dbReference type="Proteomes" id="UP000777002">
    <property type="component" value="Unassembled WGS sequence"/>
</dbReference>
<keyword evidence="3 5" id="KW-0732">Signal</keyword>
<dbReference type="SUPFAM" id="SSF53850">
    <property type="entry name" value="Periplasmic binding protein-like II"/>
    <property type="match status" value="1"/>
</dbReference>
<evidence type="ECO:0000256" key="3">
    <source>
        <dbReference type="ARBA" id="ARBA00022729"/>
    </source>
</evidence>
<dbReference type="InterPro" id="IPR018313">
    <property type="entry name" value="SBP_3_CS"/>
</dbReference>
<accession>A0ABS2GRM3</accession>
<comment type="caution">
    <text evidence="8">The sequence shown here is derived from an EMBL/GenBank/DDBJ whole genome shotgun (WGS) entry which is preliminary data.</text>
</comment>
<dbReference type="PANTHER" id="PTHR35936:SF17">
    <property type="entry name" value="ARGININE-BINDING EXTRACELLULAR PROTEIN ARTP"/>
    <property type="match status" value="1"/>
</dbReference>
<comment type="similarity">
    <text evidence="2 4">Belongs to the bacterial solute-binding protein 3 family.</text>
</comment>
<gene>
    <name evidence="8" type="ORF">H5985_04310</name>
</gene>
<feature type="chain" id="PRO_5046857379" evidence="5">
    <location>
        <begin position="23"/>
        <end position="252"/>
    </location>
</feature>
<dbReference type="InterPro" id="IPR001638">
    <property type="entry name" value="Solute-binding_3/MltF_N"/>
</dbReference>
<dbReference type="Gene3D" id="3.40.190.10">
    <property type="entry name" value="Periplasmic binding protein-like II"/>
    <property type="match status" value="2"/>
</dbReference>
<dbReference type="CDD" id="cd13624">
    <property type="entry name" value="PBP2_Arg_Lys_His"/>
    <property type="match status" value="1"/>
</dbReference>
<dbReference type="Pfam" id="PF00497">
    <property type="entry name" value="SBP_bac_3"/>
    <property type="match status" value="1"/>
</dbReference>
<dbReference type="SMART" id="SM00079">
    <property type="entry name" value="PBPe"/>
    <property type="match status" value="1"/>
</dbReference>
<protein>
    <submittedName>
        <fullName evidence="8">Basic amino acid ABC transporter substrate-binding protein</fullName>
    </submittedName>
</protein>
<feature type="domain" description="Ionotropic glutamate receptor C-terminal" evidence="7">
    <location>
        <begin position="24"/>
        <end position="245"/>
    </location>
</feature>
<evidence type="ECO:0000256" key="1">
    <source>
        <dbReference type="ARBA" id="ARBA00004196"/>
    </source>
</evidence>
<feature type="signal peptide" evidence="5">
    <location>
        <begin position="1"/>
        <end position="22"/>
    </location>
</feature>
<feature type="domain" description="Solute-binding protein family 3/N-terminal" evidence="6">
    <location>
        <begin position="24"/>
        <end position="246"/>
    </location>
</feature>
<dbReference type="SMART" id="SM00062">
    <property type="entry name" value="PBPb"/>
    <property type="match status" value="1"/>
</dbReference>
<dbReference type="InterPro" id="IPR001320">
    <property type="entry name" value="Iontro_rcpt_C"/>
</dbReference>
<evidence type="ECO:0000313" key="9">
    <source>
        <dbReference type="Proteomes" id="UP000777002"/>
    </source>
</evidence>
<evidence type="ECO:0000256" key="5">
    <source>
        <dbReference type="SAM" id="SignalP"/>
    </source>
</evidence>
<proteinExistence type="inferred from homology"/>
<evidence type="ECO:0000259" key="6">
    <source>
        <dbReference type="SMART" id="SM00062"/>
    </source>
</evidence>
<evidence type="ECO:0000256" key="2">
    <source>
        <dbReference type="ARBA" id="ARBA00010333"/>
    </source>
</evidence>
<dbReference type="PROSITE" id="PS01039">
    <property type="entry name" value="SBP_BACTERIAL_3"/>
    <property type="match status" value="1"/>
</dbReference>
<evidence type="ECO:0000313" key="8">
    <source>
        <dbReference type="EMBL" id="MBM6928490.1"/>
    </source>
</evidence>
<dbReference type="RefSeq" id="WP_205050087.1">
    <property type="nucleotide sequence ID" value="NZ_JACJKX010000006.1"/>
</dbReference>
<keyword evidence="9" id="KW-1185">Reference proteome</keyword>
<comment type="subcellular location">
    <subcellularLocation>
        <location evidence="1">Cell envelope</location>
    </subcellularLocation>
</comment>
<dbReference type="EMBL" id="JACJKX010000006">
    <property type="protein sequence ID" value="MBM6928490.1"/>
    <property type="molecule type" value="Genomic_DNA"/>
</dbReference>
<dbReference type="PANTHER" id="PTHR35936">
    <property type="entry name" value="MEMBRANE-BOUND LYTIC MUREIN TRANSGLYCOSYLASE F"/>
    <property type="match status" value="1"/>
</dbReference>
<evidence type="ECO:0000259" key="7">
    <source>
        <dbReference type="SMART" id="SM00079"/>
    </source>
</evidence>
<organism evidence="8 9">
    <name type="scientific">Parasutterella secunda</name>
    <dbReference type="NCBI Taxonomy" id="626947"/>
    <lineage>
        <taxon>Bacteria</taxon>
        <taxon>Pseudomonadati</taxon>
        <taxon>Pseudomonadota</taxon>
        <taxon>Betaproteobacteria</taxon>
        <taxon>Burkholderiales</taxon>
        <taxon>Sutterellaceae</taxon>
        <taxon>Parasutterella</taxon>
    </lineage>
</organism>
<name>A0ABS2GRM3_9BURK</name>